<keyword evidence="8" id="KW-0547">Nucleotide-binding</keyword>
<dbReference type="Pfam" id="PF02518">
    <property type="entry name" value="HATPase_c"/>
    <property type="match status" value="1"/>
</dbReference>
<evidence type="ECO:0000256" key="1">
    <source>
        <dbReference type="ARBA" id="ARBA00000085"/>
    </source>
</evidence>
<dbReference type="GO" id="GO:0005886">
    <property type="term" value="C:plasma membrane"/>
    <property type="evidence" value="ECO:0007669"/>
    <property type="project" value="UniProtKB-SubCell"/>
</dbReference>
<evidence type="ECO:0000256" key="5">
    <source>
        <dbReference type="ARBA" id="ARBA00022553"/>
    </source>
</evidence>
<reference evidence="16 17" key="1">
    <citation type="submission" date="2014-09" db="EMBL/GenBank/DDBJ databases">
        <title>Genome sequencing and annotation of Bacillus Okhensis strain Kh10-101T.</title>
        <authorList>
            <person name="Prakash J.S."/>
        </authorList>
    </citation>
    <scope>NUCLEOTIDE SEQUENCE [LARGE SCALE GENOMIC DNA]</scope>
    <source>
        <strain evidence="17">Kh10-101T</strain>
    </source>
</reference>
<evidence type="ECO:0000259" key="15">
    <source>
        <dbReference type="PROSITE" id="PS50109"/>
    </source>
</evidence>
<evidence type="ECO:0000256" key="10">
    <source>
        <dbReference type="ARBA" id="ARBA00022840"/>
    </source>
</evidence>
<evidence type="ECO:0000313" key="16">
    <source>
        <dbReference type="EMBL" id="KHF39491.1"/>
    </source>
</evidence>
<dbReference type="EC" id="2.7.13.3" evidence="3"/>
<proteinExistence type="predicted"/>
<dbReference type="AlphaFoldDB" id="A0A0B0III8"/>
<evidence type="ECO:0000256" key="9">
    <source>
        <dbReference type="ARBA" id="ARBA00022777"/>
    </source>
</evidence>
<dbReference type="InterPro" id="IPR029151">
    <property type="entry name" value="Sensor-like_sf"/>
</dbReference>
<keyword evidence="12" id="KW-0902">Two-component regulatory system</keyword>
<dbReference type="GO" id="GO:0005524">
    <property type="term" value="F:ATP binding"/>
    <property type="evidence" value="ECO:0007669"/>
    <property type="project" value="UniProtKB-KW"/>
</dbReference>
<keyword evidence="10" id="KW-0067">ATP-binding</keyword>
<evidence type="ECO:0000256" key="8">
    <source>
        <dbReference type="ARBA" id="ARBA00022741"/>
    </source>
</evidence>
<organism evidence="16 17">
    <name type="scientific">Halalkalibacter okhensis</name>
    <dbReference type="NCBI Taxonomy" id="333138"/>
    <lineage>
        <taxon>Bacteria</taxon>
        <taxon>Bacillati</taxon>
        <taxon>Bacillota</taxon>
        <taxon>Bacilli</taxon>
        <taxon>Bacillales</taxon>
        <taxon>Bacillaceae</taxon>
        <taxon>Halalkalibacter</taxon>
    </lineage>
</organism>
<dbReference type="Gene3D" id="3.30.450.20">
    <property type="entry name" value="PAS domain"/>
    <property type="match status" value="2"/>
</dbReference>
<dbReference type="InterPro" id="IPR036890">
    <property type="entry name" value="HATPase_C_sf"/>
</dbReference>
<evidence type="ECO:0000256" key="13">
    <source>
        <dbReference type="ARBA" id="ARBA00023136"/>
    </source>
</evidence>
<dbReference type="eggNOG" id="COG3290">
    <property type="taxonomic scope" value="Bacteria"/>
</dbReference>
<keyword evidence="6" id="KW-0808">Transferase</keyword>
<evidence type="ECO:0000256" key="12">
    <source>
        <dbReference type="ARBA" id="ARBA00023012"/>
    </source>
</evidence>
<feature type="domain" description="Histidine kinase" evidence="15">
    <location>
        <begin position="335"/>
        <end position="529"/>
    </location>
</feature>
<dbReference type="InterPro" id="IPR004358">
    <property type="entry name" value="Sig_transdc_His_kin-like_C"/>
</dbReference>
<dbReference type="Proteomes" id="UP000030832">
    <property type="component" value="Unassembled WGS sequence"/>
</dbReference>
<dbReference type="SMART" id="SM00387">
    <property type="entry name" value="HATPase_c"/>
    <property type="match status" value="1"/>
</dbReference>
<keyword evidence="7 14" id="KW-0812">Transmembrane</keyword>
<dbReference type="PROSITE" id="PS50109">
    <property type="entry name" value="HIS_KIN"/>
    <property type="match status" value="1"/>
</dbReference>
<feature type="transmembrane region" description="Helical" evidence="14">
    <location>
        <begin position="175"/>
        <end position="194"/>
    </location>
</feature>
<dbReference type="SUPFAM" id="SSF55874">
    <property type="entry name" value="ATPase domain of HSP90 chaperone/DNA topoisomerase II/histidine kinase"/>
    <property type="match status" value="1"/>
</dbReference>
<evidence type="ECO:0000313" key="17">
    <source>
        <dbReference type="Proteomes" id="UP000030832"/>
    </source>
</evidence>
<dbReference type="InterPro" id="IPR039506">
    <property type="entry name" value="SPOB_a"/>
</dbReference>
<dbReference type="InterPro" id="IPR033463">
    <property type="entry name" value="sCache_3"/>
</dbReference>
<comment type="subcellular location">
    <subcellularLocation>
        <location evidence="2">Cell membrane</location>
        <topology evidence="2">Multi-pass membrane protein</topology>
    </subcellularLocation>
</comment>
<dbReference type="PRINTS" id="PR00344">
    <property type="entry name" value="BCTRLSENSOR"/>
</dbReference>
<comment type="catalytic activity">
    <reaction evidence="1">
        <text>ATP + protein L-histidine = ADP + protein N-phospho-L-histidine.</text>
        <dbReference type="EC" id="2.7.13.3"/>
    </reaction>
</comment>
<feature type="transmembrane region" description="Helical" evidence="14">
    <location>
        <begin position="12"/>
        <end position="32"/>
    </location>
</feature>
<dbReference type="InterPro" id="IPR016120">
    <property type="entry name" value="Sig_transdc_His_kin_SpoOB"/>
</dbReference>
<gene>
    <name evidence="16" type="ORF">LQ50_14610</name>
</gene>
<protein>
    <recommendedName>
        <fullName evidence="3">histidine kinase</fullName>
        <ecNumber evidence="3">2.7.13.3</ecNumber>
    </recommendedName>
</protein>
<dbReference type="PANTHER" id="PTHR43547:SF10">
    <property type="entry name" value="SENSOR HISTIDINE KINASE DCUS"/>
    <property type="match status" value="1"/>
</dbReference>
<keyword evidence="11 14" id="KW-1133">Transmembrane helix</keyword>
<dbReference type="InterPro" id="IPR003594">
    <property type="entry name" value="HATPase_dom"/>
</dbReference>
<dbReference type="InterPro" id="IPR005467">
    <property type="entry name" value="His_kinase_dom"/>
</dbReference>
<dbReference type="PANTHER" id="PTHR43547">
    <property type="entry name" value="TWO-COMPONENT HISTIDINE KINASE"/>
    <property type="match status" value="1"/>
</dbReference>
<name>A0A0B0III8_9BACI</name>
<dbReference type="STRING" id="333138.LQ50_14610"/>
<dbReference type="GO" id="GO:0000155">
    <property type="term" value="F:phosphorelay sensor kinase activity"/>
    <property type="evidence" value="ECO:0007669"/>
    <property type="project" value="InterPro"/>
</dbReference>
<evidence type="ECO:0000256" key="2">
    <source>
        <dbReference type="ARBA" id="ARBA00004651"/>
    </source>
</evidence>
<dbReference type="Gene3D" id="1.10.287.130">
    <property type="match status" value="1"/>
</dbReference>
<evidence type="ECO:0000256" key="6">
    <source>
        <dbReference type="ARBA" id="ARBA00022679"/>
    </source>
</evidence>
<keyword evidence="13 14" id="KW-0472">Membrane</keyword>
<dbReference type="SUPFAM" id="SSF103190">
    <property type="entry name" value="Sensory domain-like"/>
    <property type="match status" value="1"/>
</dbReference>
<keyword evidence="9 16" id="KW-0418">Kinase</keyword>
<keyword evidence="4" id="KW-1003">Cell membrane</keyword>
<keyword evidence="5" id="KW-0597">Phosphoprotein</keyword>
<accession>A0A0B0III8</accession>
<dbReference type="Gene3D" id="3.30.565.10">
    <property type="entry name" value="Histidine kinase-like ATPase, C-terminal domain"/>
    <property type="match status" value="1"/>
</dbReference>
<evidence type="ECO:0000256" key="4">
    <source>
        <dbReference type="ARBA" id="ARBA00022475"/>
    </source>
</evidence>
<comment type="caution">
    <text evidence="16">The sequence shown here is derived from an EMBL/GenBank/DDBJ whole genome shotgun (WGS) entry which is preliminary data.</text>
</comment>
<sequence>MKRMKISLRVKMLIMSFVIVTSSVMTIGWNMIHNITDAFEKEIGERAIAIARTVAQMPDIVQHVGVDGGEVTIQPIAERTRKATNVDYIVIIDMNSIRYSHPNEELIGETFVGGDELEALSNREYLSIAQGTLGNATRAFVPIMDDEEAEQVGVAVVGILTPTLQAIITTYSRDIFTALIWGLLIGLVGSLLLARSVKKQTFGLEPYEIAKLVEERSAVMQAMNIGIIALDENGQITFMNRLAKRYIQGEKSKFLSLLEKIFHIPCAEQLTNDQQELMINRNVVYFDKNYLISMYPIYVKANFTGTLVTMIDRTDATRLAEELTGVKALVDALRAQNHEYMNKLHSIAGLIQLERTDDALDIIIDETVDEESIILFLKERFTDYSVSGLLLGKRSRAKELGITFSIDSNSYLTEQYGSLSSGEMVTIIGNLIENAFESFGNTADKKIVECLIKIDNNHLLIRVTDNGRGMTKEIQEKILMYGFSTKDKEGRGIGLALVQQIVSAHNGNISVDSEEGQGTEIMIEAKKVREMDD</sequence>
<dbReference type="Pfam" id="PF17203">
    <property type="entry name" value="sCache_3_2"/>
    <property type="match status" value="1"/>
</dbReference>
<evidence type="ECO:0000256" key="3">
    <source>
        <dbReference type="ARBA" id="ARBA00012438"/>
    </source>
</evidence>
<dbReference type="EMBL" id="JRJU01000018">
    <property type="protein sequence ID" value="KHF39491.1"/>
    <property type="molecule type" value="Genomic_DNA"/>
</dbReference>
<evidence type="ECO:0000256" key="7">
    <source>
        <dbReference type="ARBA" id="ARBA00022692"/>
    </source>
</evidence>
<dbReference type="Pfam" id="PF14689">
    <property type="entry name" value="SPOB_a"/>
    <property type="match status" value="1"/>
</dbReference>
<keyword evidence="17" id="KW-1185">Reference proteome</keyword>
<evidence type="ECO:0000256" key="14">
    <source>
        <dbReference type="SAM" id="Phobius"/>
    </source>
</evidence>
<dbReference type="SUPFAM" id="SSF55890">
    <property type="entry name" value="Sporulation response regulatory protein Spo0B"/>
    <property type="match status" value="1"/>
</dbReference>
<evidence type="ECO:0000256" key="11">
    <source>
        <dbReference type="ARBA" id="ARBA00022989"/>
    </source>
</evidence>